<dbReference type="AlphaFoldDB" id="A0A0K2GIX5"/>
<evidence type="ECO:0000256" key="1">
    <source>
        <dbReference type="ARBA" id="ARBA00008984"/>
    </source>
</evidence>
<dbReference type="Proteomes" id="UP000069205">
    <property type="component" value="Chromosome"/>
</dbReference>
<dbReference type="STRING" id="42253.NITMOv2_4517"/>
<dbReference type="PATRIC" id="fig|42253.5.peg.4455"/>
<sequence length="81" mass="9108">MMQADIKLDTLGYFCPMPIILTSKKIKELALGQVLEVVSDDEGIKKDMPAWCETTGHEMLGMEEEQAKSGRIYKAFVKKAK</sequence>
<name>A0A0K2GIX5_NITMO</name>
<dbReference type="KEGG" id="nmv:NITMOv2_4517"/>
<dbReference type="OrthoDB" id="9796234at2"/>
<accession>A0A0K2GIX5</accession>
<dbReference type="EC" id="2.8.1.-" evidence="3"/>
<dbReference type="PANTHER" id="PTHR33279:SF2">
    <property type="entry name" value="SULFUR CARRIER PROTEIN TUSA"/>
    <property type="match status" value="1"/>
</dbReference>
<evidence type="ECO:0000313" key="3">
    <source>
        <dbReference type="EMBL" id="ALA60891.1"/>
    </source>
</evidence>
<dbReference type="CDD" id="cd00291">
    <property type="entry name" value="SirA_YedF_YeeD"/>
    <property type="match status" value="1"/>
</dbReference>
<reference evidence="3 4" key="1">
    <citation type="journal article" date="2015" name="Proc. Natl. Acad. Sci. U.S.A.">
        <title>Expanded metabolic versatility of ubiquitous nitrite-oxidizing bacteria from the genus Nitrospira.</title>
        <authorList>
            <person name="Koch H."/>
            <person name="Lucker S."/>
            <person name="Albertsen M."/>
            <person name="Kitzinger K."/>
            <person name="Herbold C."/>
            <person name="Spieck E."/>
            <person name="Nielsen P.H."/>
            <person name="Wagner M."/>
            <person name="Daims H."/>
        </authorList>
    </citation>
    <scope>NUCLEOTIDE SEQUENCE [LARGE SCALE GENOMIC DNA]</scope>
    <source>
        <strain evidence="3 4">NSP M-1</strain>
    </source>
</reference>
<keyword evidence="4" id="KW-1185">Reference proteome</keyword>
<gene>
    <name evidence="3" type="ORF">NITMOv2_4517</name>
</gene>
<dbReference type="SUPFAM" id="SSF64307">
    <property type="entry name" value="SirA-like"/>
    <property type="match status" value="1"/>
</dbReference>
<organism evidence="3 4">
    <name type="scientific">Nitrospira moscoviensis</name>
    <dbReference type="NCBI Taxonomy" id="42253"/>
    <lineage>
        <taxon>Bacteria</taxon>
        <taxon>Pseudomonadati</taxon>
        <taxon>Nitrospirota</taxon>
        <taxon>Nitrospiria</taxon>
        <taxon>Nitrospirales</taxon>
        <taxon>Nitrospiraceae</taxon>
        <taxon>Nitrospira</taxon>
    </lineage>
</organism>
<feature type="domain" description="UPF0033" evidence="2">
    <location>
        <begin position="8"/>
        <end position="32"/>
    </location>
</feature>
<dbReference type="Gene3D" id="3.30.110.40">
    <property type="entry name" value="TusA-like domain"/>
    <property type="match status" value="1"/>
</dbReference>
<dbReference type="GO" id="GO:0016740">
    <property type="term" value="F:transferase activity"/>
    <property type="evidence" value="ECO:0007669"/>
    <property type="project" value="UniProtKB-KW"/>
</dbReference>
<comment type="similarity">
    <text evidence="1">Belongs to the sulfur carrier protein TusA family.</text>
</comment>
<evidence type="ECO:0000259" key="2">
    <source>
        <dbReference type="PROSITE" id="PS01148"/>
    </source>
</evidence>
<proteinExistence type="inferred from homology"/>
<dbReference type="InterPro" id="IPR001455">
    <property type="entry name" value="TusA-like"/>
</dbReference>
<dbReference type="PROSITE" id="PS01148">
    <property type="entry name" value="UPF0033"/>
    <property type="match status" value="1"/>
</dbReference>
<keyword evidence="3" id="KW-0808">Transferase</keyword>
<dbReference type="InterPro" id="IPR036868">
    <property type="entry name" value="TusA-like_sf"/>
</dbReference>
<dbReference type="Pfam" id="PF01206">
    <property type="entry name" value="TusA"/>
    <property type="match status" value="1"/>
</dbReference>
<dbReference type="RefSeq" id="WP_053381673.1">
    <property type="nucleotide sequence ID" value="NZ_CP011801.1"/>
</dbReference>
<evidence type="ECO:0000313" key="4">
    <source>
        <dbReference type="Proteomes" id="UP000069205"/>
    </source>
</evidence>
<dbReference type="EMBL" id="CP011801">
    <property type="protein sequence ID" value="ALA60891.1"/>
    <property type="molecule type" value="Genomic_DNA"/>
</dbReference>
<dbReference type="PANTHER" id="PTHR33279">
    <property type="entry name" value="SULFUR CARRIER PROTEIN YEDF-RELATED"/>
    <property type="match status" value="1"/>
</dbReference>
<protein>
    <submittedName>
        <fullName evidence="3">Putative Sulfurtransferase TusA</fullName>
        <ecNumber evidence="3">2.8.1.-</ecNumber>
    </submittedName>
</protein>